<accession>A0ABV9CIJ1</accession>
<proteinExistence type="predicted"/>
<dbReference type="InterPro" id="IPR043917">
    <property type="entry name" value="DUF5753"/>
</dbReference>
<evidence type="ECO:0000313" key="2">
    <source>
        <dbReference type="EMBL" id="MFC4532851.1"/>
    </source>
</evidence>
<name>A0ABV9CIJ1_9ACTN</name>
<gene>
    <name evidence="2" type="ORF">ACFO60_18910</name>
</gene>
<comment type="caution">
    <text evidence="2">The sequence shown here is derived from an EMBL/GenBank/DDBJ whole genome shotgun (WGS) entry which is preliminary data.</text>
</comment>
<reference evidence="3" key="1">
    <citation type="journal article" date="2019" name="Int. J. Syst. Evol. Microbiol.">
        <title>The Global Catalogue of Microorganisms (GCM) 10K type strain sequencing project: providing services to taxonomists for standard genome sequencing and annotation.</title>
        <authorList>
            <consortium name="The Broad Institute Genomics Platform"/>
            <consortium name="The Broad Institute Genome Sequencing Center for Infectious Disease"/>
            <person name="Wu L."/>
            <person name="Ma J."/>
        </authorList>
    </citation>
    <scope>NUCLEOTIDE SEQUENCE [LARGE SCALE GENOMIC DNA]</scope>
    <source>
        <strain evidence="3">CGMCC 4.7132</strain>
    </source>
</reference>
<dbReference type="Pfam" id="PF19054">
    <property type="entry name" value="DUF5753"/>
    <property type="match status" value="1"/>
</dbReference>
<sequence>MPRVASPAVWSGCPTITVRERSGTNIQLVPGEACCTAGLSSGFVLAQLPDGGVVVSVESAGRGEVSTEHELVTHIWGAYDQIRAEAYPTGISVKMIKDARDQWNLTS</sequence>
<dbReference type="EMBL" id="JBHSFP010000012">
    <property type="protein sequence ID" value="MFC4532851.1"/>
    <property type="molecule type" value="Genomic_DNA"/>
</dbReference>
<protein>
    <submittedName>
        <fullName evidence="2">Scr1 family TA system antitoxin-like transcriptional regulator</fullName>
    </submittedName>
</protein>
<feature type="domain" description="DUF5753" evidence="1">
    <location>
        <begin position="17"/>
        <end position="97"/>
    </location>
</feature>
<evidence type="ECO:0000313" key="3">
    <source>
        <dbReference type="Proteomes" id="UP001596004"/>
    </source>
</evidence>
<evidence type="ECO:0000259" key="1">
    <source>
        <dbReference type="Pfam" id="PF19054"/>
    </source>
</evidence>
<dbReference type="RefSeq" id="WP_380841986.1">
    <property type="nucleotide sequence ID" value="NZ_JBHSFP010000012.1"/>
</dbReference>
<keyword evidence="3" id="KW-1185">Reference proteome</keyword>
<organism evidence="2 3">
    <name type="scientific">Sphaerisporangium dianthi</name>
    <dbReference type="NCBI Taxonomy" id="1436120"/>
    <lineage>
        <taxon>Bacteria</taxon>
        <taxon>Bacillati</taxon>
        <taxon>Actinomycetota</taxon>
        <taxon>Actinomycetes</taxon>
        <taxon>Streptosporangiales</taxon>
        <taxon>Streptosporangiaceae</taxon>
        <taxon>Sphaerisporangium</taxon>
    </lineage>
</organism>
<dbReference type="Proteomes" id="UP001596004">
    <property type="component" value="Unassembled WGS sequence"/>
</dbReference>